<accession>A0ABD2YQ07</accession>
<dbReference type="AlphaFoldDB" id="A0ABD2YQ07"/>
<keyword evidence="7" id="KW-0694">RNA-binding</keyword>
<evidence type="ECO:0000256" key="1">
    <source>
        <dbReference type="ARBA" id="ARBA00004123"/>
    </source>
</evidence>
<feature type="region of interest" description="Disordered" evidence="9">
    <location>
        <begin position="476"/>
        <end position="504"/>
    </location>
</feature>
<evidence type="ECO:0000256" key="6">
    <source>
        <dbReference type="ARBA" id="ARBA00022553"/>
    </source>
</evidence>
<dbReference type="Pfam" id="PF04410">
    <property type="entry name" value="Gar1"/>
    <property type="match status" value="1"/>
</dbReference>
<feature type="compositionally biased region" description="Acidic residues" evidence="9">
    <location>
        <begin position="226"/>
        <end position="252"/>
    </location>
</feature>
<dbReference type="InterPro" id="IPR009000">
    <property type="entry name" value="Transl_B-barrel_sf"/>
</dbReference>
<dbReference type="GO" id="GO:0003723">
    <property type="term" value="F:RNA binding"/>
    <property type="evidence" value="ECO:0007669"/>
    <property type="project" value="UniProtKB-KW"/>
</dbReference>
<protein>
    <recommendedName>
        <fullName evidence="3">H/ACA ribonucleoprotein complex non-core subunit NAF1</fullName>
    </recommendedName>
</protein>
<keyword evidence="11" id="KW-1185">Reference proteome</keyword>
<name>A0ABD2YQ07_9GENT</name>
<feature type="compositionally biased region" description="Basic residues" evidence="9">
    <location>
        <begin position="763"/>
        <end position="782"/>
    </location>
</feature>
<feature type="region of interest" description="Disordered" evidence="9">
    <location>
        <begin position="312"/>
        <end position="332"/>
    </location>
</feature>
<dbReference type="SUPFAM" id="SSF50447">
    <property type="entry name" value="Translation proteins"/>
    <property type="match status" value="1"/>
</dbReference>
<evidence type="ECO:0000256" key="7">
    <source>
        <dbReference type="ARBA" id="ARBA00022884"/>
    </source>
</evidence>
<feature type="region of interest" description="Disordered" evidence="9">
    <location>
        <begin position="203"/>
        <end position="295"/>
    </location>
</feature>
<feature type="compositionally biased region" description="Polar residues" evidence="9">
    <location>
        <begin position="730"/>
        <end position="743"/>
    </location>
</feature>
<comment type="similarity">
    <text evidence="2">Belongs to the NAF1 family.</text>
</comment>
<comment type="subcellular location">
    <subcellularLocation>
        <location evidence="1">Nucleus</location>
    </subcellularLocation>
</comment>
<feature type="compositionally biased region" description="Basic and acidic residues" evidence="9">
    <location>
        <begin position="483"/>
        <end position="499"/>
    </location>
</feature>
<evidence type="ECO:0000256" key="2">
    <source>
        <dbReference type="ARBA" id="ARBA00009801"/>
    </source>
</evidence>
<proteinExistence type="inferred from homology"/>
<keyword evidence="4" id="KW-0690">Ribosome biogenesis</keyword>
<dbReference type="Gene3D" id="2.40.10.230">
    <property type="entry name" value="Probable tRNA pseudouridine synthase domain"/>
    <property type="match status" value="1"/>
</dbReference>
<dbReference type="InterPro" id="IPR038664">
    <property type="entry name" value="Gar1/Naf1_Cbf5-bd_sf"/>
</dbReference>
<dbReference type="GO" id="GO:0005634">
    <property type="term" value="C:nucleus"/>
    <property type="evidence" value="ECO:0007669"/>
    <property type="project" value="UniProtKB-SubCell"/>
</dbReference>
<evidence type="ECO:0000256" key="4">
    <source>
        <dbReference type="ARBA" id="ARBA00022517"/>
    </source>
</evidence>
<dbReference type="InterPro" id="IPR040309">
    <property type="entry name" value="Naf1"/>
</dbReference>
<keyword evidence="8" id="KW-0539">Nucleus</keyword>
<feature type="region of interest" description="Disordered" evidence="9">
    <location>
        <begin position="451"/>
        <end position="470"/>
    </location>
</feature>
<keyword evidence="6" id="KW-0597">Phosphoprotein</keyword>
<reference evidence="10 11" key="1">
    <citation type="submission" date="2024-11" db="EMBL/GenBank/DDBJ databases">
        <title>A near-complete genome assembly of Cinchona calisaya.</title>
        <authorList>
            <person name="Lian D.C."/>
            <person name="Zhao X.W."/>
            <person name="Wei L."/>
        </authorList>
    </citation>
    <scope>NUCLEOTIDE SEQUENCE [LARGE SCALE GENOMIC DNA]</scope>
    <source>
        <tissue evidence="10">Nenye</tissue>
    </source>
</reference>
<gene>
    <name evidence="10" type="ORF">ACH5RR_028859</name>
</gene>
<feature type="compositionally biased region" description="Acidic residues" evidence="9">
    <location>
        <begin position="454"/>
        <end position="470"/>
    </location>
</feature>
<dbReference type="Proteomes" id="UP001630127">
    <property type="component" value="Unassembled WGS sequence"/>
</dbReference>
<evidence type="ECO:0000256" key="8">
    <source>
        <dbReference type="ARBA" id="ARBA00023242"/>
    </source>
</evidence>
<evidence type="ECO:0000256" key="5">
    <source>
        <dbReference type="ARBA" id="ARBA00022552"/>
    </source>
</evidence>
<comment type="caution">
    <text evidence="10">The sequence shown here is derived from an EMBL/GenBank/DDBJ whole genome shotgun (WGS) entry which is preliminary data.</text>
</comment>
<dbReference type="InterPro" id="IPR007504">
    <property type="entry name" value="H/ACA_rnp_Gar1/Naf1"/>
</dbReference>
<evidence type="ECO:0000256" key="9">
    <source>
        <dbReference type="SAM" id="MobiDB-lite"/>
    </source>
</evidence>
<keyword evidence="5" id="KW-0698">rRNA processing</keyword>
<evidence type="ECO:0000313" key="10">
    <source>
        <dbReference type="EMBL" id="KAL3509458.1"/>
    </source>
</evidence>
<dbReference type="EMBL" id="JBJUIK010000012">
    <property type="protein sequence ID" value="KAL3509458.1"/>
    <property type="molecule type" value="Genomic_DNA"/>
</dbReference>
<dbReference type="PANTHER" id="PTHR31633:SF1">
    <property type="entry name" value="H_ACA RIBONUCLEOPROTEIN COMPLEX NON-CORE SUBUNIT NAF1"/>
    <property type="match status" value="1"/>
</dbReference>
<organism evidence="10 11">
    <name type="scientific">Cinchona calisaya</name>
    <dbReference type="NCBI Taxonomy" id="153742"/>
    <lineage>
        <taxon>Eukaryota</taxon>
        <taxon>Viridiplantae</taxon>
        <taxon>Streptophyta</taxon>
        <taxon>Embryophyta</taxon>
        <taxon>Tracheophyta</taxon>
        <taxon>Spermatophyta</taxon>
        <taxon>Magnoliopsida</taxon>
        <taxon>eudicotyledons</taxon>
        <taxon>Gunneridae</taxon>
        <taxon>Pentapetalae</taxon>
        <taxon>asterids</taxon>
        <taxon>lamiids</taxon>
        <taxon>Gentianales</taxon>
        <taxon>Rubiaceae</taxon>
        <taxon>Cinchonoideae</taxon>
        <taxon>Cinchoneae</taxon>
        <taxon>Cinchona</taxon>
    </lineage>
</organism>
<feature type="region of interest" description="Disordered" evidence="9">
    <location>
        <begin position="730"/>
        <end position="782"/>
    </location>
</feature>
<dbReference type="GO" id="GO:0006364">
    <property type="term" value="P:rRNA processing"/>
    <property type="evidence" value="ECO:0007669"/>
    <property type="project" value="UniProtKB-KW"/>
</dbReference>
<feature type="compositionally biased region" description="Low complexity" evidence="9">
    <location>
        <begin position="253"/>
        <end position="263"/>
    </location>
</feature>
<evidence type="ECO:0000313" key="11">
    <source>
        <dbReference type="Proteomes" id="UP001630127"/>
    </source>
</evidence>
<evidence type="ECO:0000256" key="3">
    <source>
        <dbReference type="ARBA" id="ARBA00021438"/>
    </source>
</evidence>
<dbReference type="PANTHER" id="PTHR31633">
    <property type="entry name" value="H/ACA RIBONUCLEOPROTEIN COMPLEX NON-CORE SUBUNIT NAF1"/>
    <property type="match status" value="1"/>
</dbReference>
<sequence>MVGSLPNSNSKEVEKEDLFNPSLSVVGIEDFSLSFADSFLDFEYIKDWIDENPQSCKGMEKDLGGNPIGFSLENNAFEVFDEIPELGSAGIGEKIEVGKGLVGEEGGKLGSLGREKVELVGGEKGSEMGCQMFSDKIKVEEGIQGDEGVKMGGLRCLIEEEMGKVSLDGESNGLVSVRGEKVVGGDVRSVEAFNVVDSGTESGVVVGIETEDTNGEKSGNNGSDRDESDSDSDSESGDDSDTDSDSESDSESESSSSSSSSSSSDDDGEEEGKKAKGGNGGKGRKREDMEMEEGEIVASEPEEMVAWTDDEYDGDDSTDRAATMGPARSKNELTVLPPVPPVNVTLQPHHEIQPVGAVLSVLGAQVIVEGVEKHNPLNEGSVLWITKSMSPLGLVDEIFGPVKNPYYIVRFNSESEVPAGIQPGSSISFVPEFANHVLNDKSLYAKGYDASGANDEELGGEEEFSDDEKEAEYRKMLKNKKRGTSDDKVGNKKKDEKRLGNWSRNSKRGFTLNLHLPAARAELQVDHSRHHVPPIVVPPHQGNQLHSSSLGQGLPYQPGLAFPFAPPASNSGLSAGVPMDQGKESSSTRLGQALAYQPGLSPPFAQLALTCGFGETSGGANAIPFQQPQSMGLPQLPINGMHWVQQINQLYQMPNRLPFQQQINAIPNLPSNLVLSGSQSGFGAEPAMVPWPASLGQNTFSSPPFGMGIPAQQSSLPINVGEQAASSNISETGHNIGSRQHASFSGELDPSQRFSYGGGDGRKPHRRGGGRFRGGRGRQHRG</sequence>
<dbReference type="FunFam" id="2.40.10.230:FF:000002">
    <property type="entry name" value="H/ACA ribonucleoprotein complex non-core subunit NAF1"/>
    <property type="match status" value="1"/>
</dbReference>